<dbReference type="Proteomes" id="UP000321046">
    <property type="component" value="Unassembled WGS sequence"/>
</dbReference>
<sequence length="357" mass="38822">MSQNQTKGSYMKEAVSLLGATVPLLGLNAAVYAGFFLVAVIWFAIWGAIAFFVSKLVPIAGVICMLFAMGAGGFAWRMARRYLLYMVKGAHIAAMTEVMLGREVPKGPGQIQYARDIVTKYFKDVSVLFGLDALINGTVKAFTNTFVRIINFIPLPGDFRKLIRIVQGIINRSLSYVDEAILSYAIAQREENVWNSARHGIVLYGQSYKPILFTTLKAWVLGKVFGVAFFLMIIVPGLLVSSLLGPEWETLGFIIALVLAGVGGRLLELAFYEPFALAYTIVTYHREIAGKQPDPVWDKKLQDASESFRNLIGKAKEAGVKAGDRIALPEPAPAAAAAGSQQAPNPQNTNPPGGSGW</sequence>
<keyword evidence="2" id="KW-0472">Membrane</keyword>
<dbReference type="AlphaFoldDB" id="A0A5C6X2Y7"/>
<feature type="transmembrane region" description="Helical" evidence="2">
    <location>
        <begin position="57"/>
        <end position="76"/>
    </location>
</feature>
<feature type="transmembrane region" description="Helical" evidence="2">
    <location>
        <begin position="250"/>
        <end position="267"/>
    </location>
</feature>
<feature type="transmembrane region" description="Helical" evidence="2">
    <location>
        <begin position="224"/>
        <end position="244"/>
    </location>
</feature>
<feature type="transmembrane region" description="Helical" evidence="2">
    <location>
        <begin position="21"/>
        <end position="45"/>
    </location>
</feature>
<reference evidence="3 4" key="1">
    <citation type="submission" date="2019-08" db="EMBL/GenBank/DDBJ databases">
        <title>Bradymonadales sp. TMQ2.</title>
        <authorList>
            <person name="Liang Q."/>
        </authorList>
    </citation>
    <scope>NUCLEOTIDE SEQUENCE [LARGE SCALE GENOMIC DNA]</scope>
    <source>
        <strain evidence="3 4">TMQ2</strain>
    </source>
</reference>
<dbReference type="OrthoDB" id="147179at2"/>
<feature type="compositionally biased region" description="Low complexity" evidence="1">
    <location>
        <begin position="333"/>
        <end position="357"/>
    </location>
</feature>
<dbReference type="RefSeq" id="WP_146975751.1">
    <property type="nucleotide sequence ID" value="NZ_VOSL01000059.1"/>
</dbReference>
<proteinExistence type="predicted"/>
<protein>
    <submittedName>
        <fullName evidence="3">Uncharacterized protein</fullName>
    </submittedName>
</protein>
<evidence type="ECO:0000256" key="2">
    <source>
        <dbReference type="SAM" id="Phobius"/>
    </source>
</evidence>
<accession>A0A5C6X2Y7</accession>
<evidence type="ECO:0000313" key="4">
    <source>
        <dbReference type="Proteomes" id="UP000321046"/>
    </source>
</evidence>
<evidence type="ECO:0000313" key="3">
    <source>
        <dbReference type="EMBL" id="TXD33874.1"/>
    </source>
</evidence>
<keyword evidence="2" id="KW-0812">Transmembrane</keyword>
<feature type="region of interest" description="Disordered" evidence="1">
    <location>
        <begin position="331"/>
        <end position="357"/>
    </location>
</feature>
<gene>
    <name evidence="3" type="ORF">FRC96_15530</name>
</gene>
<keyword evidence="2" id="KW-1133">Transmembrane helix</keyword>
<dbReference type="EMBL" id="VOSL01000059">
    <property type="protein sequence ID" value="TXD33874.1"/>
    <property type="molecule type" value="Genomic_DNA"/>
</dbReference>
<comment type="caution">
    <text evidence="3">The sequence shown here is derived from an EMBL/GenBank/DDBJ whole genome shotgun (WGS) entry which is preliminary data.</text>
</comment>
<organism evidence="3 4">
    <name type="scientific">Lujinxingia vulgaris</name>
    <dbReference type="NCBI Taxonomy" id="2600176"/>
    <lineage>
        <taxon>Bacteria</taxon>
        <taxon>Deltaproteobacteria</taxon>
        <taxon>Bradymonadales</taxon>
        <taxon>Lujinxingiaceae</taxon>
        <taxon>Lujinxingia</taxon>
    </lineage>
</organism>
<name>A0A5C6X2Y7_9DELT</name>
<evidence type="ECO:0000256" key="1">
    <source>
        <dbReference type="SAM" id="MobiDB-lite"/>
    </source>
</evidence>